<dbReference type="UniPathway" id="UPA00070"/>
<evidence type="ECO:0000256" key="1">
    <source>
        <dbReference type="ARBA" id="ARBA00001917"/>
    </source>
</evidence>
<dbReference type="Pfam" id="PF01180">
    <property type="entry name" value="DHO_dh"/>
    <property type="match status" value="1"/>
</dbReference>
<dbReference type="KEGG" id="nta:107800542"/>
<reference evidence="7" key="1">
    <citation type="submission" date="2025-08" db="UniProtKB">
        <authorList>
            <consortium name="RefSeq"/>
        </authorList>
    </citation>
    <scope>IDENTIFICATION</scope>
</reference>
<organism evidence="7">
    <name type="scientific">Nicotiana tabacum</name>
    <name type="common">Common tobacco</name>
    <dbReference type="NCBI Taxonomy" id="4097"/>
    <lineage>
        <taxon>Eukaryota</taxon>
        <taxon>Viridiplantae</taxon>
        <taxon>Streptophyta</taxon>
        <taxon>Embryophyta</taxon>
        <taxon>Tracheophyta</taxon>
        <taxon>Spermatophyta</taxon>
        <taxon>Magnoliopsida</taxon>
        <taxon>eudicotyledons</taxon>
        <taxon>Gunneridae</taxon>
        <taxon>Pentapetalae</taxon>
        <taxon>asterids</taxon>
        <taxon>lamiids</taxon>
        <taxon>Solanales</taxon>
        <taxon>Solanaceae</taxon>
        <taxon>Nicotianoideae</taxon>
        <taxon>Nicotianeae</taxon>
        <taxon>Nicotiana</taxon>
    </lineage>
</organism>
<feature type="domain" description="Dihydroorotate dehydrogenase catalytic" evidence="6">
    <location>
        <begin position="9"/>
        <end position="138"/>
    </location>
</feature>
<evidence type="ECO:0000256" key="5">
    <source>
        <dbReference type="ARBA" id="ARBA00023002"/>
    </source>
</evidence>
<dbReference type="GO" id="GO:0009220">
    <property type="term" value="P:pyrimidine ribonucleotide biosynthetic process"/>
    <property type="evidence" value="ECO:0000318"/>
    <property type="project" value="GO_Central"/>
</dbReference>
<dbReference type="InterPro" id="IPR013785">
    <property type="entry name" value="Aldolase_TIM"/>
</dbReference>
<dbReference type="InterPro" id="IPR005720">
    <property type="entry name" value="Dihydroorotate_DH_cat"/>
</dbReference>
<evidence type="ECO:0000313" key="7">
    <source>
        <dbReference type="RefSeq" id="XP_016479218.1"/>
    </source>
</evidence>
<evidence type="ECO:0000256" key="4">
    <source>
        <dbReference type="ARBA" id="ARBA00022643"/>
    </source>
</evidence>
<dbReference type="SMR" id="A0A1S4ARU3"/>
<keyword evidence="4" id="KW-0288">FMN</keyword>
<dbReference type="STRING" id="4097.A0A1S4ARU3"/>
<dbReference type="GO" id="GO:0006207">
    <property type="term" value="P:'de novo' pyrimidine nucleobase biosynthetic process"/>
    <property type="evidence" value="ECO:0000318"/>
    <property type="project" value="GO_Central"/>
</dbReference>
<dbReference type="PANTHER" id="PTHR48109:SF4">
    <property type="entry name" value="DIHYDROOROTATE DEHYDROGENASE (QUINONE), MITOCHONDRIAL"/>
    <property type="match status" value="1"/>
</dbReference>
<dbReference type="GO" id="GO:0044205">
    <property type="term" value="P:'de novo' UMP biosynthetic process"/>
    <property type="evidence" value="ECO:0007669"/>
    <property type="project" value="UniProtKB-UniPathway"/>
</dbReference>
<dbReference type="PaxDb" id="4097-A0A1S4ARU3"/>
<accession>A0A1S4ARU3</accession>
<sequence length="155" mass="16531">MQWGEEGPPPLLVKIAPDLSKQDLEDIAVVAVALRVDGLIISNTTVQRPDSISQNPVAQETGGLSGKPLFDMSTNILKEMYILTKGRIPLIGTGGISSGEDAYKKIRAGATLVQLYTAFAYGGPALIPDIKDELARCLEKDGYKSVNEAVGADCR</sequence>
<dbReference type="InterPro" id="IPR050074">
    <property type="entry name" value="DHO_dehydrogenase"/>
</dbReference>
<gene>
    <name evidence="7" type="primary">LOC107800542</name>
</gene>
<evidence type="ECO:0000256" key="3">
    <source>
        <dbReference type="ARBA" id="ARBA00022630"/>
    </source>
</evidence>
<comment type="cofactor">
    <cofactor evidence="1">
        <name>FMN</name>
        <dbReference type="ChEBI" id="CHEBI:58210"/>
    </cofactor>
</comment>
<dbReference type="GO" id="GO:0005743">
    <property type="term" value="C:mitochondrial inner membrane"/>
    <property type="evidence" value="ECO:0000318"/>
    <property type="project" value="GO_Central"/>
</dbReference>
<name>A0A1S4ARU3_TOBAC</name>
<dbReference type="PROSITE" id="PS00912">
    <property type="entry name" value="DHODEHASE_2"/>
    <property type="match status" value="1"/>
</dbReference>
<dbReference type="AlphaFoldDB" id="A0A1S4ARU3"/>
<dbReference type="OrthoDB" id="14784at2759"/>
<dbReference type="OMA" id="WIFRDIN"/>
<dbReference type="GO" id="GO:0004152">
    <property type="term" value="F:dihydroorotate dehydrogenase activity"/>
    <property type="evidence" value="ECO:0000318"/>
    <property type="project" value="GO_Central"/>
</dbReference>
<evidence type="ECO:0000259" key="6">
    <source>
        <dbReference type="Pfam" id="PF01180"/>
    </source>
</evidence>
<dbReference type="InterPro" id="IPR001295">
    <property type="entry name" value="Dihydroorotate_DH_CS"/>
</dbReference>
<comment type="pathway">
    <text evidence="2">Pyrimidine metabolism; UMP biosynthesis via de novo pathway.</text>
</comment>
<dbReference type="Gene3D" id="3.20.20.70">
    <property type="entry name" value="Aldolase class I"/>
    <property type="match status" value="1"/>
</dbReference>
<dbReference type="RefSeq" id="XP_016479218.1">
    <property type="nucleotide sequence ID" value="XM_016623732.1"/>
</dbReference>
<keyword evidence="3" id="KW-0285">Flavoprotein</keyword>
<keyword evidence="5" id="KW-0560">Oxidoreductase</keyword>
<protein>
    <submittedName>
        <fullName evidence="7">Dihydroorotate dehydrogenase (Quinone), mitochondrial-like isoform X1</fullName>
    </submittedName>
</protein>
<dbReference type="SUPFAM" id="SSF51395">
    <property type="entry name" value="FMN-linked oxidoreductases"/>
    <property type="match status" value="1"/>
</dbReference>
<evidence type="ECO:0000256" key="2">
    <source>
        <dbReference type="ARBA" id="ARBA00004725"/>
    </source>
</evidence>
<proteinExistence type="predicted"/>
<dbReference type="PANTHER" id="PTHR48109">
    <property type="entry name" value="DIHYDROOROTATE DEHYDROGENASE (QUINONE), MITOCHONDRIAL-RELATED"/>
    <property type="match status" value="1"/>
</dbReference>